<evidence type="ECO:0000313" key="4">
    <source>
        <dbReference type="EMBL" id="HIW86986.1"/>
    </source>
</evidence>
<proteinExistence type="predicted"/>
<reference evidence="4" key="2">
    <citation type="submission" date="2021-04" db="EMBL/GenBank/DDBJ databases">
        <authorList>
            <person name="Gilroy R."/>
        </authorList>
    </citation>
    <scope>NUCLEOTIDE SEQUENCE</scope>
    <source>
        <strain evidence="4">Gambia16-930</strain>
    </source>
</reference>
<reference evidence="4" key="1">
    <citation type="journal article" date="2021" name="PeerJ">
        <title>Extensive microbial diversity within the chicken gut microbiome revealed by metagenomics and culture.</title>
        <authorList>
            <person name="Gilroy R."/>
            <person name="Ravi A."/>
            <person name="Getino M."/>
            <person name="Pursley I."/>
            <person name="Horton D.L."/>
            <person name="Alikhan N.F."/>
            <person name="Baker D."/>
            <person name="Gharbi K."/>
            <person name="Hall N."/>
            <person name="Watson M."/>
            <person name="Adriaenssens E.M."/>
            <person name="Foster-Nyarko E."/>
            <person name="Jarju S."/>
            <person name="Secka A."/>
            <person name="Antonio M."/>
            <person name="Oren A."/>
            <person name="Chaudhuri R.R."/>
            <person name="La Ragione R."/>
            <person name="Hildebrand F."/>
            <person name="Pallen M.J."/>
        </authorList>
    </citation>
    <scope>NUCLEOTIDE SEQUENCE</scope>
    <source>
        <strain evidence="4">Gambia16-930</strain>
    </source>
</reference>
<dbReference type="InterPro" id="IPR048502">
    <property type="entry name" value="NamZ_N"/>
</dbReference>
<dbReference type="PANTHER" id="PTHR42915:SF1">
    <property type="entry name" value="PEPTIDOGLYCAN BETA-N-ACETYLMURAMIDASE NAMZ"/>
    <property type="match status" value="1"/>
</dbReference>
<evidence type="ECO:0000256" key="1">
    <source>
        <dbReference type="SAM" id="SignalP"/>
    </source>
</evidence>
<feature type="chain" id="PRO_5039084265" evidence="1">
    <location>
        <begin position="23"/>
        <end position="393"/>
    </location>
</feature>
<dbReference type="EMBL" id="DXGG01000061">
    <property type="protein sequence ID" value="HIW86986.1"/>
    <property type="molecule type" value="Genomic_DNA"/>
</dbReference>
<feature type="domain" description="Peptidoglycan beta-N-acetylmuramidase NamZ N-terminal" evidence="2">
    <location>
        <begin position="48"/>
        <end position="252"/>
    </location>
</feature>
<keyword evidence="1" id="KW-0732">Signal</keyword>
<gene>
    <name evidence="4" type="ORF">IAC47_01755</name>
</gene>
<evidence type="ECO:0000313" key="5">
    <source>
        <dbReference type="Proteomes" id="UP000824267"/>
    </source>
</evidence>
<dbReference type="Pfam" id="PF20732">
    <property type="entry name" value="NamZ_C"/>
    <property type="match status" value="1"/>
</dbReference>
<comment type="caution">
    <text evidence="4">The sequence shown here is derived from an EMBL/GenBank/DDBJ whole genome shotgun (WGS) entry which is preliminary data.</text>
</comment>
<protein>
    <submittedName>
        <fullName evidence="4">DUF1343 domain-containing protein</fullName>
    </submittedName>
</protein>
<dbReference type="InterPro" id="IPR048503">
    <property type="entry name" value="NamZ_C"/>
</dbReference>
<dbReference type="Proteomes" id="UP000824267">
    <property type="component" value="Unassembled WGS sequence"/>
</dbReference>
<organism evidence="4 5">
    <name type="scientific">Candidatus Onthomorpha intestinigallinarum</name>
    <dbReference type="NCBI Taxonomy" id="2840880"/>
    <lineage>
        <taxon>Bacteria</taxon>
        <taxon>Pseudomonadati</taxon>
        <taxon>Bacteroidota</taxon>
        <taxon>Bacteroidia</taxon>
        <taxon>Bacteroidales</taxon>
        <taxon>Candidatus Onthomorpha</taxon>
    </lineage>
</organism>
<name>A0A9D1UHN1_9BACT</name>
<dbReference type="Gene3D" id="3.90.1150.140">
    <property type="match status" value="1"/>
</dbReference>
<dbReference type="AlphaFoldDB" id="A0A9D1UHN1"/>
<sequence>MKRFFVCFVLCVSLFRPFAARSASFGSDFRTGAERIGDYLPLLEGRRVALVANQTSVLRSSNGGYVHLVDSLLSLGVDIVFIFSPEHGFRGDVEAGGKVNSGVDAKTGLSVISLYGSNKKPSVEQMEKCDVVLFDLQDVGCRFYTYISTLHYVMEACAASKRELILLDRPNPNDYVDGPVLDTAFSSFVGMHPVPVVHGMTVGECARMINGEHWLEGGVQCDLRVVEMKGWKHGMDEVYTLPVAPSPNLRTSEAIALYPSLCFFEGTLVSVGRGTDTPFEIIGYPQYWDKAFGFVPRSIKGVSDNPPYKGKKCYGLKDLKTRKGELDLTYLLKMYAECKDKKAFFNSFFDKLAGGDLLRRQIVALWDEQRIRLSWQEGLEVYKKIRTKYLLYE</sequence>
<dbReference type="InterPro" id="IPR008302">
    <property type="entry name" value="NamZ"/>
</dbReference>
<dbReference type="PANTHER" id="PTHR42915">
    <property type="entry name" value="HYPOTHETICAL 460 KDA PROTEIN IN FEUA-SIGW INTERGENIC REGION [PRECURSOR]"/>
    <property type="match status" value="1"/>
</dbReference>
<feature type="signal peptide" evidence="1">
    <location>
        <begin position="1"/>
        <end position="22"/>
    </location>
</feature>
<dbReference type="Gene3D" id="3.40.50.12170">
    <property type="entry name" value="Uncharacterised protein PF07075, DUF1343"/>
    <property type="match status" value="1"/>
</dbReference>
<dbReference type="Pfam" id="PF07075">
    <property type="entry name" value="NamZ_N"/>
    <property type="match status" value="1"/>
</dbReference>
<dbReference type="PIRSF" id="PIRSF016719">
    <property type="entry name" value="UCP016719"/>
    <property type="match status" value="1"/>
</dbReference>
<evidence type="ECO:0000259" key="3">
    <source>
        <dbReference type="Pfam" id="PF20732"/>
    </source>
</evidence>
<feature type="domain" description="Peptidoglycan beta-N-acetylmuramidase NamZ C-terminal" evidence="3">
    <location>
        <begin position="257"/>
        <end position="392"/>
    </location>
</feature>
<evidence type="ECO:0000259" key="2">
    <source>
        <dbReference type="Pfam" id="PF07075"/>
    </source>
</evidence>
<dbReference type="GO" id="GO:0033922">
    <property type="term" value="F:peptidoglycan beta-N-acetylmuramidase activity"/>
    <property type="evidence" value="ECO:0007669"/>
    <property type="project" value="InterPro"/>
</dbReference>
<accession>A0A9D1UHN1</accession>